<organism evidence="2">
    <name type="scientific">Rhizophora mucronata</name>
    <name type="common">Asiatic mangrove</name>
    <dbReference type="NCBI Taxonomy" id="61149"/>
    <lineage>
        <taxon>Eukaryota</taxon>
        <taxon>Viridiplantae</taxon>
        <taxon>Streptophyta</taxon>
        <taxon>Embryophyta</taxon>
        <taxon>Tracheophyta</taxon>
        <taxon>Spermatophyta</taxon>
        <taxon>Magnoliopsida</taxon>
        <taxon>eudicotyledons</taxon>
        <taxon>Gunneridae</taxon>
        <taxon>Pentapetalae</taxon>
        <taxon>rosids</taxon>
        <taxon>fabids</taxon>
        <taxon>Malpighiales</taxon>
        <taxon>Rhizophoraceae</taxon>
        <taxon>Rhizophora</taxon>
    </lineage>
</organism>
<dbReference type="EMBL" id="GGEC01062091">
    <property type="protein sequence ID" value="MBX42575.1"/>
    <property type="molecule type" value="Transcribed_RNA"/>
</dbReference>
<sequence length="50" mass="6031">MTIDFFKLYCADKTIYVSCNLYVYFPSMFSVFSLSKIITFQKNNYPILRR</sequence>
<reference evidence="2" key="1">
    <citation type="submission" date="2018-02" db="EMBL/GenBank/DDBJ databases">
        <title>Rhizophora mucronata_Transcriptome.</title>
        <authorList>
            <person name="Meera S.P."/>
            <person name="Sreeshan A."/>
            <person name="Augustine A."/>
        </authorList>
    </citation>
    <scope>NUCLEOTIDE SEQUENCE</scope>
    <source>
        <tissue evidence="2">Leaf</tissue>
    </source>
</reference>
<dbReference type="AlphaFoldDB" id="A0A2P2NJE6"/>
<name>A0A2P2NJE6_RHIMU</name>
<accession>A0A2P2NJE6</accession>
<keyword evidence="1" id="KW-0812">Transmembrane</keyword>
<protein>
    <submittedName>
        <fullName evidence="2">Uncharacterized protein</fullName>
    </submittedName>
</protein>
<evidence type="ECO:0000313" key="2">
    <source>
        <dbReference type="EMBL" id="MBX42575.1"/>
    </source>
</evidence>
<keyword evidence="1" id="KW-1133">Transmembrane helix</keyword>
<evidence type="ECO:0000256" key="1">
    <source>
        <dbReference type="SAM" id="Phobius"/>
    </source>
</evidence>
<feature type="transmembrane region" description="Helical" evidence="1">
    <location>
        <begin position="21"/>
        <end position="40"/>
    </location>
</feature>
<proteinExistence type="predicted"/>
<keyword evidence="1" id="KW-0472">Membrane</keyword>